<feature type="domain" description="BRCT" evidence="5">
    <location>
        <begin position="804"/>
        <end position="933"/>
    </location>
</feature>
<comment type="subcellular location">
    <subcellularLocation>
        <location evidence="1">Nucleus</location>
    </subcellularLocation>
</comment>
<proteinExistence type="predicted"/>
<feature type="compositionally biased region" description="Basic and acidic residues" evidence="4">
    <location>
        <begin position="538"/>
        <end position="549"/>
    </location>
</feature>
<dbReference type="GO" id="GO:0005634">
    <property type="term" value="C:nucleus"/>
    <property type="evidence" value="ECO:0007669"/>
    <property type="project" value="UniProtKB-SubCell"/>
</dbReference>
<dbReference type="PANTHER" id="PTHR15321">
    <property type="entry name" value="TUMOR SUPPRESSOR P53-BINDING PROTEIN 1"/>
    <property type="match status" value="1"/>
</dbReference>
<dbReference type="InterPro" id="IPR047252">
    <property type="entry name" value="TP53BP1-like"/>
</dbReference>
<evidence type="ECO:0000256" key="4">
    <source>
        <dbReference type="SAM" id="MobiDB-lite"/>
    </source>
</evidence>
<dbReference type="Gene3D" id="3.40.50.10190">
    <property type="entry name" value="BRCT domain"/>
    <property type="match status" value="1"/>
</dbReference>
<feature type="region of interest" description="Disordered" evidence="4">
    <location>
        <begin position="635"/>
        <end position="659"/>
    </location>
</feature>
<keyword evidence="7" id="KW-1185">Reference proteome</keyword>
<name>A0A1S7UL03_ROSNE</name>
<feature type="region of interest" description="Disordered" evidence="4">
    <location>
        <begin position="523"/>
        <end position="594"/>
    </location>
</feature>
<evidence type="ECO:0000256" key="2">
    <source>
        <dbReference type="ARBA" id="ARBA00022763"/>
    </source>
</evidence>
<feature type="compositionally biased region" description="Acidic residues" evidence="4">
    <location>
        <begin position="377"/>
        <end position="387"/>
    </location>
</feature>
<evidence type="ECO:0000259" key="5">
    <source>
        <dbReference type="PROSITE" id="PS50172"/>
    </source>
</evidence>
<dbReference type="STRING" id="77044.A0A1S7UL03"/>
<accession>A0A1S7UL03</accession>
<feature type="compositionally biased region" description="Low complexity" evidence="4">
    <location>
        <begin position="304"/>
        <end position="315"/>
    </location>
</feature>
<feature type="compositionally biased region" description="Polar residues" evidence="4">
    <location>
        <begin position="180"/>
        <end position="191"/>
    </location>
</feature>
<evidence type="ECO:0000313" key="7">
    <source>
        <dbReference type="Proteomes" id="UP000054516"/>
    </source>
</evidence>
<keyword evidence="2" id="KW-0227">DNA damage</keyword>
<feature type="region of interest" description="Disordered" evidence="4">
    <location>
        <begin position="695"/>
        <end position="799"/>
    </location>
</feature>
<dbReference type="OMA" id="PCLAPQW"/>
<feature type="compositionally biased region" description="Polar residues" evidence="4">
    <location>
        <begin position="244"/>
        <end position="261"/>
    </location>
</feature>
<dbReference type="AlphaFoldDB" id="A0A1S7UL03"/>
<dbReference type="PROSITE" id="PS50172">
    <property type="entry name" value="BRCT"/>
    <property type="match status" value="1"/>
</dbReference>
<feature type="compositionally biased region" description="Polar residues" evidence="4">
    <location>
        <begin position="584"/>
        <end position="594"/>
    </location>
</feature>
<feature type="region of interest" description="Disordered" evidence="4">
    <location>
        <begin position="416"/>
        <end position="455"/>
    </location>
</feature>
<reference evidence="6" key="1">
    <citation type="submission" date="2016-03" db="EMBL/GenBank/DDBJ databases">
        <title>Draft genome sequence of Rosellinia necatrix.</title>
        <authorList>
            <person name="Kanematsu S."/>
        </authorList>
    </citation>
    <scope>NUCLEOTIDE SEQUENCE [LARGE SCALE GENOMIC DNA]</scope>
    <source>
        <strain evidence="6">W97</strain>
    </source>
</reference>
<feature type="compositionally biased region" description="Low complexity" evidence="4">
    <location>
        <begin position="641"/>
        <end position="653"/>
    </location>
</feature>
<evidence type="ECO:0000256" key="1">
    <source>
        <dbReference type="ARBA" id="ARBA00004123"/>
    </source>
</evidence>
<protein>
    <submittedName>
        <fullName evidence="6">Putative family decarboxylase</fullName>
    </submittedName>
</protein>
<dbReference type="GO" id="GO:0045944">
    <property type="term" value="P:positive regulation of transcription by RNA polymerase II"/>
    <property type="evidence" value="ECO:0007669"/>
    <property type="project" value="TreeGrafter"/>
</dbReference>
<dbReference type="GO" id="GO:0000077">
    <property type="term" value="P:DNA damage checkpoint signaling"/>
    <property type="evidence" value="ECO:0007669"/>
    <property type="project" value="TreeGrafter"/>
</dbReference>
<dbReference type="SUPFAM" id="SSF52113">
    <property type="entry name" value="BRCT domain"/>
    <property type="match status" value="1"/>
</dbReference>
<dbReference type="InterPro" id="IPR047249">
    <property type="entry name" value="BRCT_p53bp1-like_rpt1"/>
</dbReference>
<dbReference type="Pfam" id="PF00533">
    <property type="entry name" value="BRCT"/>
    <property type="match status" value="1"/>
</dbReference>
<feature type="region of interest" description="Disordered" evidence="4">
    <location>
        <begin position="299"/>
        <end position="397"/>
    </location>
</feature>
<evidence type="ECO:0000256" key="3">
    <source>
        <dbReference type="ARBA" id="ARBA00023242"/>
    </source>
</evidence>
<feature type="compositionally biased region" description="Polar residues" evidence="4">
    <location>
        <begin position="338"/>
        <end position="352"/>
    </location>
</feature>
<feature type="region of interest" description="Disordered" evidence="4">
    <location>
        <begin position="113"/>
        <end position="272"/>
    </location>
</feature>
<dbReference type="OrthoDB" id="129353at2759"/>
<organism evidence="6">
    <name type="scientific">Rosellinia necatrix</name>
    <name type="common">White root-rot fungus</name>
    <dbReference type="NCBI Taxonomy" id="77044"/>
    <lineage>
        <taxon>Eukaryota</taxon>
        <taxon>Fungi</taxon>
        <taxon>Dikarya</taxon>
        <taxon>Ascomycota</taxon>
        <taxon>Pezizomycotina</taxon>
        <taxon>Sordariomycetes</taxon>
        <taxon>Xylariomycetidae</taxon>
        <taxon>Xylariales</taxon>
        <taxon>Xylariaceae</taxon>
        <taxon>Rosellinia</taxon>
    </lineage>
</organism>
<keyword evidence="3" id="KW-0539">Nucleus</keyword>
<sequence length="1097" mass="118994">MTEHMARSLGTAGRRVLVGENNSQDSQEKLLFLIQEHGIGVTTSLPIPRAQSRRATEVETTGAPISFPAVAAADEKRLRRPQIGNASKAAAGNADEVACSEIDADAVAFTLPEKNPTHRHRESQSVPSTISPTRAVEAPAPSIPRHVRPADEPPDLQTRDDAAPQPPSSSALLKKRPRIMSSQSTTQSNEGRSYDQYARERSQPSSPPGSAAEDHPTLQEGDTGYVNFKYPFDMPDTAPMEPDTPSTCTNEQSQFTTQPATARTDRFAPETPATFPRPFIASGIDQVMPASQLFGQTQPTSALKKVSPTSSKPSPNIYGKNVTSPTQPPSSPLKNRGGFSTTPLSNFASTSPGFPEDLTRPLDARASQPSSPVDEFGVTEDRDEDEIDKTTLPKLNPRRVRGLQPIDEYRPYRKQVVGSDVTKSSSQHSLDSDFDREEAELRHQRARSRKERATRSFPEISVPLPASGRATIEVPSTNRAKCAEDCLAKNSEPHLTQRRGKYDIGNDGSQETVVDSQDATIWQAPTDKNDAPIPPARDAGKLSHRDHGRPSNAPVGATEKETVPETSPACTYIEQPKPFGDMLGTNSSDASNPVTLSYPLPSTVASAEPLDSLNEASHTDCDASASLVTDKPTIGPIAFGSSPSIIPASSQQSAKRRSSRLVKHTALSSVAPELLPSDPDTTSSELTVYSATPVISSSLTPNTDDNENDDAQGTTVAASSSTVERRQRPGSTPSLPEPSTPLTKTKVSSRTRQSFRKGARQSSRHSSVSLDELDKSPSISAAEGSRSITRKPPRKSTTLREFQARCGLFEGMVFAISFQERQQPSKGKDKSFSKSSLEDLIRQEGGRILDDGFNSLFEFDTLPLAKTSFTAAVSSSLKLLNSEIGFTALIADGHSRKVKYMQALALGIPCLAPKWVATCVTKGKLVDWSSYLLCAGSSTLLGDAIRSRNLPPYDASTAKLARVIAHRPKLLDESNILLIMKKTKNEEKRLPYVFLAQVLGASLARVNSVEEARAKLRETESGNNSFNWVYVDDQLQDTKIALFGAGPSDVVSRKRKRASMSADVDDRPPKRIRTLNDELVIQSLILGRLIEEDEMED</sequence>
<dbReference type="EMBL" id="DF977451">
    <property type="protein sequence ID" value="GAP83961.2"/>
    <property type="molecule type" value="Genomic_DNA"/>
</dbReference>
<dbReference type="InterPro" id="IPR001357">
    <property type="entry name" value="BRCT_dom"/>
</dbReference>
<gene>
    <name evidence="6" type="ORF">SAMD00023353_0602710</name>
</gene>
<dbReference type="PANTHER" id="PTHR15321:SF3">
    <property type="entry name" value="TP53-BINDING PROTEIN 1"/>
    <property type="match status" value="1"/>
</dbReference>
<dbReference type="InterPro" id="IPR036420">
    <property type="entry name" value="BRCT_dom_sf"/>
</dbReference>
<dbReference type="Proteomes" id="UP000054516">
    <property type="component" value="Unassembled WGS sequence"/>
</dbReference>
<evidence type="ECO:0000313" key="6">
    <source>
        <dbReference type="EMBL" id="GAP83961.2"/>
    </source>
</evidence>
<feature type="compositionally biased region" description="Polar residues" evidence="4">
    <location>
        <begin position="711"/>
        <end position="722"/>
    </location>
</feature>
<dbReference type="CDD" id="cd17745">
    <property type="entry name" value="BRCT_p53bp1_rpt1"/>
    <property type="match status" value="1"/>
</dbReference>
<dbReference type="GO" id="GO:0042393">
    <property type="term" value="F:histone binding"/>
    <property type="evidence" value="ECO:0007669"/>
    <property type="project" value="TreeGrafter"/>
</dbReference>
<feature type="compositionally biased region" description="Basic residues" evidence="4">
    <location>
        <begin position="747"/>
        <end position="763"/>
    </location>
</feature>
<dbReference type="SMART" id="SM00292">
    <property type="entry name" value="BRCT"/>
    <property type="match status" value="1"/>
</dbReference>